<gene>
    <name evidence="15" type="ORF">RI543_001151</name>
</gene>
<evidence type="ECO:0000256" key="12">
    <source>
        <dbReference type="RuleBase" id="RU367101"/>
    </source>
</evidence>
<dbReference type="PANTHER" id="PTHR43995">
    <property type="entry name" value="PRE-MRNA-PROCESSING FACTOR 19"/>
    <property type="match status" value="1"/>
</dbReference>
<evidence type="ECO:0000256" key="11">
    <source>
        <dbReference type="ARBA" id="ARBA00023242"/>
    </source>
</evidence>
<dbReference type="InterPro" id="IPR055340">
    <property type="entry name" value="RING-Ubox_PRP19"/>
</dbReference>
<dbReference type="InterPro" id="IPR013915">
    <property type="entry name" value="Prp19_cc"/>
</dbReference>
<keyword evidence="11 12" id="KW-0539">Nucleus</keyword>
<evidence type="ECO:0000256" key="10">
    <source>
        <dbReference type="ARBA" id="ARBA00023187"/>
    </source>
</evidence>
<feature type="compositionally biased region" description="Low complexity" evidence="13">
    <location>
        <begin position="135"/>
        <end position="153"/>
    </location>
</feature>
<keyword evidence="16" id="KW-1185">Reference proteome</keyword>
<keyword evidence="7 12" id="KW-0747">Spliceosome</keyword>
<dbReference type="CDD" id="cd16656">
    <property type="entry name" value="RING-Ubox_PRP19"/>
    <property type="match status" value="1"/>
</dbReference>
<dbReference type="GO" id="GO:0071006">
    <property type="term" value="C:U2-type catalytic step 1 spliceosome"/>
    <property type="evidence" value="ECO:0007669"/>
    <property type="project" value="TreeGrafter"/>
</dbReference>
<evidence type="ECO:0000313" key="16">
    <source>
        <dbReference type="Proteomes" id="UP001306508"/>
    </source>
</evidence>
<evidence type="ECO:0000256" key="6">
    <source>
        <dbReference type="ARBA" id="ARBA00022679"/>
    </source>
</evidence>
<comment type="subcellular location">
    <subcellularLocation>
        <location evidence="1 12">Nucleus</location>
    </subcellularLocation>
</comment>
<evidence type="ECO:0000256" key="2">
    <source>
        <dbReference type="ARBA" id="ARBA00004906"/>
    </source>
</evidence>
<organism evidence="15 16">
    <name type="scientific">Arxiozyma heterogenica</name>
    <dbReference type="NCBI Taxonomy" id="278026"/>
    <lineage>
        <taxon>Eukaryota</taxon>
        <taxon>Fungi</taxon>
        <taxon>Dikarya</taxon>
        <taxon>Ascomycota</taxon>
        <taxon>Saccharomycotina</taxon>
        <taxon>Saccharomycetes</taxon>
        <taxon>Saccharomycetales</taxon>
        <taxon>Saccharomycetaceae</taxon>
        <taxon>Arxiozyma</taxon>
    </lineage>
</organism>
<dbReference type="InterPro" id="IPR038959">
    <property type="entry name" value="Prp19"/>
</dbReference>
<dbReference type="AlphaFoldDB" id="A0AAN7W4X3"/>
<dbReference type="EC" id="2.3.2.27" evidence="12"/>
<sequence length="540" mass="61164">MFCAISGKPPLHPVVSNKSKCLFEKSLLVQYVNENGVDPITKVSMTPTDIIEIDLTASNSNTNVLNSSTLNTNYSIPNLLSTLQNEWDAIMQENFLLRQKLDILSKNLSQALYERDAAKLIAAKYMSGGHVPKVNNNNNNSITTTDDNNPNSNNINVGLKLDVNDLIERSKQYMITTKPIIKKIALLQKNIINNVGSYESIKLIKSISAKYPGLIPISTYPLKSVTDTFNNYSTLISTDDNAGLYIISLKEDKFINFSNFTTSYLYFVPDQDSILFIEKDETNICTLYNIQDHSKYSCKLENESIIGMFYTDGVYDEQPNDSSSQKKLGFNYLVACSSGNIYLINNNQPYLLVKQRIESRQMAEFIGSSLHKDALLMAVFNTKEIFLLTISDTSTPPIQVPLNDDQFETIKSVKFSSNGYWLFVFTNTGIITFDLRKSPMPYFSLNINANNNKNNSDNGNHIECDVLPSGKLMTAFDNITKIVKFYKYEKTSNQWIIIKELKFNDLCDTNDTYKFNLLYSNEQVGCLLYGSNSVHKYIFE</sequence>
<dbReference type="SMART" id="SM00504">
    <property type="entry name" value="Ubox"/>
    <property type="match status" value="1"/>
</dbReference>
<keyword evidence="8" id="KW-0677">Repeat</keyword>
<reference evidence="16" key="1">
    <citation type="submission" date="2023-07" db="EMBL/GenBank/DDBJ databases">
        <title>A draft genome of Kazachstania heterogenica Y-27499.</title>
        <authorList>
            <person name="Donic C."/>
            <person name="Kralova J.S."/>
            <person name="Fidel L."/>
            <person name="Ben-Dor S."/>
            <person name="Jung S."/>
        </authorList>
    </citation>
    <scope>NUCLEOTIDE SEQUENCE [LARGE SCALE GENOMIC DNA]</scope>
    <source>
        <strain evidence="16">Y27499</strain>
    </source>
</reference>
<dbReference type="InterPro" id="IPR003613">
    <property type="entry name" value="Ubox_domain"/>
</dbReference>
<feature type="region of interest" description="Disordered" evidence="13">
    <location>
        <begin position="132"/>
        <end position="153"/>
    </location>
</feature>
<dbReference type="Gene3D" id="3.30.40.10">
    <property type="entry name" value="Zinc/RING finger domain, C3HC4 (zinc finger)"/>
    <property type="match status" value="1"/>
</dbReference>
<dbReference type="InterPro" id="IPR036322">
    <property type="entry name" value="WD40_repeat_dom_sf"/>
</dbReference>
<keyword evidence="10 12" id="KW-0508">mRNA splicing</keyword>
<protein>
    <recommendedName>
        <fullName evidence="12">Pre-mRNA-processing factor 19</fullName>
        <ecNumber evidence="12">2.3.2.27</ecNumber>
    </recommendedName>
</protein>
<comment type="caution">
    <text evidence="15">The sequence shown here is derived from an EMBL/GenBank/DDBJ whole genome shotgun (WGS) entry which is preliminary data.</text>
</comment>
<evidence type="ECO:0000313" key="15">
    <source>
        <dbReference type="EMBL" id="KAK5781311.1"/>
    </source>
</evidence>
<keyword evidence="4" id="KW-0853">WD repeat</keyword>
<keyword evidence="5 12" id="KW-0507">mRNA processing</keyword>
<dbReference type="Proteomes" id="UP001306508">
    <property type="component" value="Unassembled WGS sequence"/>
</dbReference>
<evidence type="ECO:0000256" key="13">
    <source>
        <dbReference type="SAM" id="MobiDB-lite"/>
    </source>
</evidence>
<accession>A0AAN7W4X3</accession>
<evidence type="ECO:0000256" key="8">
    <source>
        <dbReference type="ARBA" id="ARBA00022737"/>
    </source>
</evidence>
<dbReference type="GO" id="GO:0005737">
    <property type="term" value="C:cytoplasm"/>
    <property type="evidence" value="ECO:0007669"/>
    <property type="project" value="TreeGrafter"/>
</dbReference>
<evidence type="ECO:0000256" key="1">
    <source>
        <dbReference type="ARBA" id="ARBA00004123"/>
    </source>
</evidence>
<evidence type="ECO:0000256" key="3">
    <source>
        <dbReference type="ARBA" id="ARBA00006388"/>
    </source>
</evidence>
<dbReference type="GO" id="GO:0000974">
    <property type="term" value="C:Prp19 complex"/>
    <property type="evidence" value="ECO:0007669"/>
    <property type="project" value="UniProtKB-UniRule"/>
</dbReference>
<evidence type="ECO:0000256" key="4">
    <source>
        <dbReference type="ARBA" id="ARBA00022574"/>
    </source>
</evidence>
<evidence type="ECO:0000259" key="14">
    <source>
        <dbReference type="SMART" id="SM00504"/>
    </source>
</evidence>
<keyword evidence="9 12" id="KW-0833">Ubl conjugation pathway</keyword>
<dbReference type="SUPFAM" id="SSF50978">
    <property type="entry name" value="WD40 repeat-like"/>
    <property type="match status" value="1"/>
</dbReference>
<dbReference type="GO" id="GO:0070534">
    <property type="term" value="P:protein K63-linked ubiquitination"/>
    <property type="evidence" value="ECO:0007669"/>
    <property type="project" value="UniProtKB-UniRule"/>
</dbReference>
<dbReference type="PANTHER" id="PTHR43995:SF1">
    <property type="entry name" value="PRE-MRNA-PROCESSING FACTOR 19"/>
    <property type="match status" value="1"/>
</dbReference>
<keyword evidence="12" id="KW-0234">DNA repair</keyword>
<comment type="function">
    <text evidence="12">Ubiquitin-protein ligase which is mainly involved pre-mRNA splicing and DNA repair. Required for pre-mRNA splicing as component of the spliceosome.</text>
</comment>
<dbReference type="InterPro" id="IPR013083">
    <property type="entry name" value="Znf_RING/FYVE/PHD"/>
</dbReference>
<comment type="catalytic activity">
    <reaction evidence="12">
        <text>S-ubiquitinyl-[E2 ubiquitin-conjugating enzyme]-L-cysteine + [acceptor protein]-L-lysine = [E2 ubiquitin-conjugating enzyme]-L-cysteine + N(6)-ubiquitinyl-[acceptor protein]-L-lysine.</text>
        <dbReference type="EC" id="2.3.2.27"/>
    </reaction>
</comment>
<dbReference type="GO" id="GO:0061630">
    <property type="term" value="F:ubiquitin protein ligase activity"/>
    <property type="evidence" value="ECO:0007669"/>
    <property type="project" value="UniProtKB-UniRule"/>
</dbReference>
<evidence type="ECO:0000256" key="7">
    <source>
        <dbReference type="ARBA" id="ARBA00022728"/>
    </source>
</evidence>
<dbReference type="SUPFAM" id="SSF57850">
    <property type="entry name" value="RING/U-box"/>
    <property type="match status" value="1"/>
</dbReference>
<dbReference type="Pfam" id="PF08606">
    <property type="entry name" value="Prp19"/>
    <property type="match status" value="1"/>
</dbReference>
<comment type="subunit">
    <text evidence="12">Homotetramer.</text>
</comment>
<feature type="domain" description="U-box" evidence="14">
    <location>
        <begin position="1"/>
        <end position="72"/>
    </location>
</feature>
<dbReference type="GO" id="GO:0000398">
    <property type="term" value="P:mRNA splicing, via spliceosome"/>
    <property type="evidence" value="ECO:0007669"/>
    <property type="project" value="InterPro"/>
</dbReference>
<comment type="similarity">
    <text evidence="3 12">Belongs to the WD repeat PRP19 family.</text>
</comment>
<keyword evidence="6 12" id="KW-0808">Transferase</keyword>
<evidence type="ECO:0000256" key="5">
    <source>
        <dbReference type="ARBA" id="ARBA00022664"/>
    </source>
</evidence>
<proteinExistence type="inferred from homology"/>
<keyword evidence="12" id="KW-0227">DNA damage</keyword>
<dbReference type="FunFam" id="3.30.40.10:FF:000027">
    <property type="entry name" value="Pre-mRNA-processing factor 19, putative"/>
    <property type="match status" value="1"/>
</dbReference>
<evidence type="ECO:0000256" key="9">
    <source>
        <dbReference type="ARBA" id="ARBA00022786"/>
    </source>
</evidence>
<name>A0AAN7W4X3_9SACH</name>
<dbReference type="EMBL" id="JAWIZZ010000036">
    <property type="protein sequence ID" value="KAK5781311.1"/>
    <property type="molecule type" value="Genomic_DNA"/>
</dbReference>
<comment type="pathway">
    <text evidence="2 12">Protein modification; protein ubiquitination.</text>
</comment>
<dbReference type="GO" id="GO:0006281">
    <property type="term" value="P:DNA repair"/>
    <property type="evidence" value="ECO:0007669"/>
    <property type="project" value="UniProtKB-KW"/>
</dbReference>